<gene>
    <name evidence="2" type="ORF">QVD17_09204</name>
</gene>
<comment type="caution">
    <text evidence="2">The sequence shown here is derived from an EMBL/GenBank/DDBJ whole genome shotgun (WGS) entry which is preliminary data.</text>
</comment>
<name>A0AAD8L144_TARER</name>
<evidence type="ECO:0000313" key="3">
    <source>
        <dbReference type="Proteomes" id="UP001229421"/>
    </source>
</evidence>
<dbReference type="EMBL" id="JAUHHV010000002">
    <property type="protein sequence ID" value="KAK1432309.1"/>
    <property type="molecule type" value="Genomic_DNA"/>
</dbReference>
<evidence type="ECO:0000313" key="2">
    <source>
        <dbReference type="EMBL" id="KAK1432309.1"/>
    </source>
</evidence>
<keyword evidence="1" id="KW-0812">Transmembrane</keyword>
<organism evidence="2 3">
    <name type="scientific">Tagetes erecta</name>
    <name type="common">African marigold</name>
    <dbReference type="NCBI Taxonomy" id="13708"/>
    <lineage>
        <taxon>Eukaryota</taxon>
        <taxon>Viridiplantae</taxon>
        <taxon>Streptophyta</taxon>
        <taxon>Embryophyta</taxon>
        <taxon>Tracheophyta</taxon>
        <taxon>Spermatophyta</taxon>
        <taxon>Magnoliopsida</taxon>
        <taxon>eudicotyledons</taxon>
        <taxon>Gunneridae</taxon>
        <taxon>Pentapetalae</taxon>
        <taxon>asterids</taxon>
        <taxon>campanulids</taxon>
        <taxon>Asterales</taxon>
        <taxon>Asteraceae</taxon>
        <taxon>Asteroideae</taxon>
        <taxon>Heliantheae alliance</taxon>
        <taxon>Tageteae</taxon>
        <taxon>Tagetes</taxon>
    </lineage>
</organism>
<keyword evidence="3" id="KW-1185">Reference proteome</keyword>
<keyword evidence="1" id="KW-0472">Membrane</keyword>
<keyword evidence="1" id="KW-1133">Transmembrane helix</keyword>
<reference evidence="2" key="1">
    <citation type="journal article" date="2023" name="bioRxiv">
        <title>Improved chromosome-level genome assembly for marigold (Tagetes erecta).</title>
        <authorList>
            <person name="Jiang F."/>
            <person name="Yuan L."/>
            <person name="Wang S."/>
            <person name="Wang H."/>
            <person name="Xu D."/>
            <person name="Wang A."/>
            <person name="Fan W."/>
        </authorList>
    </citation>
    <scope>NUCLEOTIDE SEQUENCE</scope>
    <source>
        <strain evidence="2">WSJ</strain>
        <tissue evidence="2">Leaf</tissue>
    </source>
</reference>
<proteinExistence type="predicted"/>
<dbReference type="Proteomes" id="UP001229421">
    <property type="component" value="Unassembled WGS sequence"/>
</dbReference>
<evidence type="ECO:0000256" key="1">
    <source>
        <dbReference type="SAM" id="Phobius"/>
    </source>
</evidence>
<dbReference type="AlphaFoldDB" id="A0AAD8L144"/>
<protein>
    <submittedName>
        <fullName evidence="2">Uncharacterized protein</fullName>
    </submittedName>
</protein>
<sequence>MICGGVRFVLACCYLCRLMQAVLVDYLGYGVCLVRDLRSVISFCMMFDFGCYDDVVSVSSWCDIHRSHGESLFDTPEPDYLLLTLFLLLFLLRVFKTLRAMMNSYD</sequence>
<accession>A0AAD8L144</accession>
<feature type="transmembrane region" description="Helical" evidence="1">
    <location>
        <begin position="80"/>
        <end position="98"/>
    </location>
</feature>